<evidence type="ECO:0000256" key="2">
    <source>
        <dbReference type="ARBA" id="ARBA00023125"/>
    </source>
</evidence>
<dbReference type="GO" id="GO:0003677">
    <property type="term" value="F:DNA binding"/>
    <property type="evidence" value="ECO:0007669"/>
    <property type="project" value="UniProtKB-KW"/>
</dbReference>
<organism evidence="5">
    <name type="scientific">uncultured Rubrobacteraceae bacterium</name>
    <dbReference type="NCBI Taxonomy" id="349277"/>
    <lineage>
        <taxon>Bacteria</taxon>
        <taxon>Bacillati</taxon>
        <taxon>Actinomycetota</taxon>
        <taxon>Rubrobacteria</taxon>
        <taxon>Rubrobacterales</taxon>
        <taxon>Rubrobacteraceae</taxon>
        <taxon>environmental samples</taxon>
    </lineage>
</organism>
<dbReference type="CDD" id="cd00090">
    <property type="entry name" value="HTH_ARSR"/>
    <property type="match status" value="1"/>
</dbReference>
<proteinExistence type="predicted"/>
<dbReference type="InterPro" id="IPR036388">
    <property type="entry name" value="WH-like_DNA-bd_sf"/>
</dbReference>
<dbReference type="EMBL" id="CADCVH010000127">
    <property type="protein sequence ID" value="CAA9480867.1"/>
    <property type="molecule type" value="Genomic_DNA"/>
</dbReference>
<name>A0A6J4S181_9ACTN</name>
<keyword evidence="1" id="KW-0805">Transcription regulation</keyword>
<dbReference type="SUPFAM" id="SSF46785">
    <property type="entry name" value="Winged helix' DNA-binding domain"/>
    <property type="match status" value="1"/>
</dbReference>
<gene>
    <name evidence="5" type="ORF">AVDCRST_MAG02-4527</name>
</gene>
<reference evidence="5" key="1">
    <citation type="submission" date="2020-02" db="EMBL/GenBank/DDBJ databases">
        <authorList>
            <person name="Meier V. D."/>
        </authorList>
    </citation>
    <scope>NUCLEOTIDE SEQUENCE</scope>
    <source>
        <strain evidence="5">AVDCRST_MAG02</strain>
    </source>
</reference>
<evidence type="ECO:0000313" key="5">
    <source>
        <dbReference type="EMBL" id="CAA9480867.1"/>
    </source>
</evidence>
<dbReference type="InterPro" id="IPR051081">
    <property type="entry name" value="HTH_MetalResp_TranReg"/>
</dbReference>
<feature type="domain" description="HTH arsR-type" evidence="4">
    <location>
        <begin position="12"/>
        <end position="114"/>
    </location>
</feature>
<dbReference type="GO" id="GO:0003700">
    <property type="term" value="F:DNA-binding transcription factor activity"/>
    <property type="evidence" value="ECO:0007669"/>
    <property type="project" value="InterPro"/>
</dbReference>
<keyword evidence="3" id="KW-0804">Transcription</keyword>
<dbReference type="InterPro" id="IPR036390">
    <property type="entry name" value="WH_DNA-bd_sf"/>
</dbReference>
<dbReference type="Gene3D" id="1.10.10.10">
    <property type="entry name" value="Winged helix-like DNA-binding domain superfamily/Winged helix DNA-binding domain"/>
    <property type="match status" value="1"/>
</dbReference>
<dbReference type="SMART" id="SM00418">
    <property type="entry name" value="HTH_ARSR"/>
    <property type="match status" value="1"/>
</dbReference>
<evidence type="ECO:0000256" key="3">
    <source>
        <dbReference type="ARBA" id="ARBA00023163"/>
    </source>
</evidence>
<dbReference type="PANTHER" id="PTHR33154:SF33">
    <property type="entry name" value="TRANSCRIPTIONAL REPRESSOR SDPR"/>
    <property type="match status" value="1"/>
</dbReference>
<dbReference type="Pfam" id="PF12840">
    <property type="entry name" value="HTH_20"/>
    <property type="match status" value="1"/>
</dbReference>
<accession>A0A6J4S181</accession>
<dbReference type="AlphaFoldDB" id="A0A6J4S181"/>
<keyword evidence="2" id="KW-0238">DNA-binding</keyword>
<protein>
    <submittedName>
        <fullName evidence="5">Transcriptional regulator, ArsR family</fullName>
    </submittedName>
</protein>
<dbReference type="InterPro" id="IPR011991">
    <property type="entry name" value="ArsR-like_HTH"/>
</dbReference>
<evidence type="ECO:0000256" key="1">
    <source>
        <dbReference type="ARBA" id="ARBA00023015"/>
    </source>
</evidence>
<dbReference type="InterPro" id="IPR001845">
    <property type="entry name" value="HTH_ArsR_DNA-bd_dom"/>
</dbReference>
<dbReference type="PROSITE" id="PS50987">
    <property type="entry name" value="HTH_ARSR_2"/>
    <property type="match status" value="1"/>
</dbReference>
<evidence type="ECO:0000259" key="4">
    <source>
        <dbReference type="PROSITE" id="PS50987"/>
    </source>
</evidence>
<sequence>MQPYGCIKWWNMAATDDRDLDAVFRALADPTRRAILDGLAERDEQPLFEICVRLVEGHGMSLTRQAISKHLAVLEDADLVGVRWEGRTKLHSGRLSAHLPRLVGWLSKHKREGGVGCGSS</sequence>
<dbReference type="PANTHER" id="PTHR33154">
    <property type="entry name" value="TRANSCRIPTIONAL REGULATOR, ARSR FAMILY"/>
    <property type="match status" value="1"/>
</dbReference>